<dbReference type="SMART" id="SM00240">
    <property type="entry name" value="FHA"/>
    <property type="match status" value="1"/>
</dbReference>
<dbReference type="PROSITE" id="PS00658">
    <property type="entry name" value="FORK_HEAD_2"/>
    <property type="match status" value="1"/>
</dbReference>
<dbReference type="InterPro" id="IPR036388">
    <property type="entry name" value="WH-like_DNA-bd_sf"/>
</dbReference>
<dbReference type="InterPro" id="IPR008984">
    <property type="entry name" value="SMAD_FHA_dom_sf"/>
</dbReference>
<dbReference type="GO" id="GO:0003677">
    <property type="term" value="F:DNA binding"/>
    <property type="evidence" value="ECO:0007669"/>
    <property type="project" value="UniProtKB-UniRule"/>
</dbReference>
<feature type="region of interest" description="Disordered" evidence="7">
    <location>
        <begin position="604"/>
        <end position="635"/>
    </location>
</feature>
<dbReference type="AlphaFoldDB" id="A0ABD0M885"/>
<dbReference type="SUPFAM" id="SSF49879">
    <property type="entry name" value="SMAD/FHA domain"/>
    <property type="match status" value="1"/>
</dbReference>
<proteinExistence type="predicted"/>
<evidence type="ECO:0000256" key="6">
    <source>
        <dbReference type="PROSITE-ProRule" id="PRU00089"/>
    </source>
</evidence>
<feature type="compositionally biased region" description="Basic and acidic residues" evidence="7">
    <location>
        <begin position="606"/>
        <end position="635"/>
    </location>
</feature>
<dbReference type="InterPro" id="IPR000253">
    <property type="entry name" value="FHA_dom"/>
</dbReference>
<evidence type="ECO:0000256" key="7">
    <source>
        <dbReference type="SAM" id="MobiDB-lite"/>
    </source>
</evidence>
<keyword evidence="4" id="KW-0804">Transcription</keyword>
<evidence type="ECO:0000259" key="8">
    <source>
        <dbReference type="PROSITE" id="PS50006"/>
    </source>
</evidence>
<name>A0ABD0M885_9CAEN</name>
<feature type="region of interest" description="Disordered" evidence="7">
    <location>
        <begin position="338"/>
        <end position="374"/>
    </location>
</feature>
<dbReference type="Pfam" id="PF00498">
    <property type="entry name" value="FHA"/>
    <property type="match status" value="1"/>
</dbReference>
<feature type="domain" description="FHA" evidence="8">
    <location>
        <begin position="56"/>
        <end position="108"/>
    </location>
</feature>
<evidence type="ECO:0000256" key="3">
    <source>
        <dbReference type="ARBA" id="ARBA00023125"/>
    </source>
</evidence>
<feature type="region of interest" description="Disordered" evidence="7">
    <location>
        <begin position="215"/>
        <end position="240"/>
    </location>
</feature>
<sequence>MSGIHQPTDNDALALLALKSAPSSPSRVVWSPESRGTAIARLEWRDFEYTMRQPRITIGRNSSKGEVDVNMGHSSFISRVHLEIFFEHPNFFMKCTGKNGVFIDGIFQRKGAPPLQLPKTCVLRFPSTNIRIQFQSMVEDAAPVVQPPAIPSPKRKFPPPLKINIPEPQPVASSPCISPTGTISAANSCPTSPRAGTGHRLSVVPDLRTVAAYAAAHPRDEKESHPMGDDSGPKDDSKPPYSYAQLIVQAVTSAPDKQLTLSGIYAYITKNYPYYRTADKGWQNSIRHNLSLNRYFVKVPRSQEEPGKGSFWRIDPASEAKLTAQAFRRRRQRGVPCFRTPFGGLSSRSAPSSPSHMAGTMTPDSMSREGSPIPEASSEMEVAGQTVVAQTAVIPTLAELRYTQSAPGSPAGSRVMSPVTVVSGAAVHQLPSVVGQPKQYMANGPVSTKMTNGTHVELKKDVADAVQGVVSLSSASQKIASLMASASQGQFPVRNSGPLPAATLVRSFVTASGPNQAGGDASGSMGGVALATGQPVTLVTAGGQGAGVQLIQPVSLGQAVLSQRVPMQSAQHAQMMQSEQSGPTESGDVKNQAQLLAAVMGGATKRTLENEEEMRADIKRMKEEGAGDVKRENAE</sequence>
<dbReference type="Gene3D" id="1.10.10.10">
    <property type="entry name" value="Winged helix-like DNA-binding domain superfamily/Winged helix DNA-binding domain"/>
    <property type="match status" value="1"/>
</dbReference>
<keyword evidence="11" id="KW-1185">Reference proteome</keyword>
<feature type="region of interest" description="Disordered" evidence="7">
    <location>
        <begin position="570"/>
        <end position="592"/>
    </location>
</feature>
<organism evidence="10 11">
    <name type="scientific">Batillaria attramentaria</name>
    <dbReference type="NCBI Taxonomy" id="370345"/>
    <lineage>
        <taxon>Eukaryota</taxon>
        <taxon>Metazoa</taxon>
        <taxon>Spiralia</taxon>
        <taxon>Lophotrochozoa</taxon>
        <taxon>Mollusca</taxon>
        <taxon>Gastropoda</taxon>
        <taxon>Caenogastropoda</taxon>
        <taxon>Sorbeoconcha</taxon>
        <taxon>Cerithioidea</taxon>
        <taxon>Batillariidae</taxon>
        <taxon>Batillaria</taxon>
    </lineage>
</organism>
<dbReference type="Proteomes" id="UP001519460">
    <property type="component" value="Unassembled WGS sequence"/>
</dbReference>
<evidence type="ECO:0000256" key="5">
    <source>
        <dbReference type="ARBA" id="ARBA00023242"/>
    </source>
</evidence>
<dbReference type="FunFam" id="2.60.200.20:FF:000031">
    <property type="entry name" value="Forkhead box protein K1"/>
    <property type="match status" value="1"/>
</dbReference>
<keyword evidence="2" id="KW-0805">Transcription regulation</keyword>
<dbReference type="InterPro" id="IPR030456">
    <property type="entry name" value="TF_fork_head_CS_2"/>
</dbReference>
<dbReference type="PANTHER" id="PTHR45881:SF7">
    <property type="entry name" value="CHECKPOINT SUPPRESSOR 1-LIKE, ISOFORM A-RELATED"/>
    <property type="match status" value="1"/>
</dbReference>
<dbReference type="FunFam" id="1.10.10.10:FF:000030">
    <property type="entry name" value="Forkhead box protein K2"/>
    <property type="match status" value="1"/>
</dbReference>
<dbReference type="InterPro" id="IPR001766">
    <property type="entry name" value="Fork_head_dom"/>
</dbReference>
<comment type="caution">
    <text evidence="10">The sequence shown here is derived from an EMBL/GenBank/DDBJ whole genome shotgun (WGS) entry which is preliminary data.</text>
</comment>
<gene>
    <name evidence="10" type="ORF">BaRGS_00001388</name>
</gene>
<dbReference type="PROSITE" id="PS50039">
    <property type="entry name" value="FORK_HEAD_3"/>
    <property type="match status" value="1"/>
</dbReference>
<feature type="compositionally biased region" description="Basic and acidic residues" evidence="7">
    <location>
        <begin position="217"/>
        <end position="238"/>
    </location>
</feature>
<dbReference type="PROSITE" id="PS50006">
    <property type="entry name" value="FHA_DOMAIN"/>
    <property type="match status" value="1"/>
</dbReference>
<comment type="subcellular location">
    <subcellularLocation>
        <location evidence="1 6">Nucleus</location>
    </subcellularLocation>
</comment>
<evidence type="ECO:0000313" key="11">
    <source>
        <dbReference type="Proteomes" id="UP001519460"/>
    </source>
</evidence>
<keyword evidence="5 6" id="KW-0539">Nucleus</keyword>
<dbReference type="PRINTS" id="PR00053">
    <property type="entry name" value="FORKHEAD"/>
</dbReference>
<evidence type="ECO:0000259" key="9">
    <source>
        <dbReference type="PROSITE" id="PS50039"/>
    </source>
</evidence>
<dbReference type="Pfam" id="PF00250">
    <property type="entry name" value="Forkhead"/>
    <property type="match status" value="1"/>
</dbReference>
<protein>
    <submittedName>
        <fullName evidence="10">Uncharacterized protein</fullName>
    </submittedName>
</protein>
<keyword evidence="3 6" id="KW-0238">DNA-binding</keyword>
<evidence type="ECO:0000256" key="2">
    <source>
        <dbReference type="ARBA" id="ARBA00023015"/>
    </source>
</evidence>
<dbReference type="SMART" id="SM00339">
    <property type="entry name" value="FH"/>
    <property type="match status" value="1"/>
</dbReference>
<dbReference type="CDD" id="cd22688">
    <property type="entry name" value="FHA_FOXK"/>
    <property type="match status" value="1"/>
</dbReference>
<evidence type="ECO:0000313" key="10">
    <source>
        <dbReference type="EMBL" id="KAK7507453.1"/>
    </source>
</evidence>
<dbReference type="EMBL" id="JACVVK020000004">
    <property type="protein sequence ID" value="KAK7507453.1"/>
    <property type="molecule type" value="Genomic_DNA"/>
</dbReference>
<evidence type="ECO:0000256" key="1">
    <source>
        <dbReference type="ARBA" id="ARBA00004123"/>
    </source>
</evidence>
<accession>A0ABD0M885</accession>
<dbReference type="GO" id="GO:0005634">
    <property type="term" value="C:nucleus"/>
    <property type="evidence" value="ECO:0007669"/>
    <property type="project" value="UniProtKB-SubCell"/>
</dbReference>
<dbReference type="CDD" id="cd20026">
    <property type="entry name" value="FH_FOXK"/>
    <property type="match status" value="1"/>
</dbReference>
<dbReference type="InterPro" id="IPR036390">
    <property type="entry name" value="WH_DNA-bd_sf"/>
</dbReference>
<reference evidence="10 11" key="1">
    <citation type="journal article" date="2023" name="Sci. Data">
        <title>Genome assembly of the Korean intertidal mud-creeper Batillaria attramentaria.</title>
        <authorList>
            <person name="Patra A.K."/>
            <person name="Ho P.T."/>
            <person name="Jun S."/>
            <person name="Lee S.J."/>
            <person name="Kim Y."/>
            <person name="Won Y.J."/>
        </authorList>
    </citation>
    <scope>NUCLEOTIDE SEQUENCE [LARGE SCALE GENOMIC DNA]</scope>
    <source>
        <strain evidence="10">Wonlab-2016</strain>
    </source>
</reference>
<dbReference type="PANTHER" id="PTHR45881">
    <property type="entry name" value="CHECKPOINT SUPPRESSOR 1-LIKE, ISOFORM A-RELATED"/>
    <property type="match status" value="1"/>
</dbReference>
<feature type="domain" description="Fork-head" evidence="9">
    <location>
        <begin position="238"/>
        <end position="333"/>
    </location>
</feature>
<dbReference type="GO" id="GO:0045893">
    <property type="term" value="P:positive regulation of DNA-templated transcription"/>
    <property type="evidence" value="ECO:0007669"/>
    <property type="project" value="UniProtKB-ARBA"/>
</dbReference>
<evidence type="ECO:0000256" key="4">
    <source>
        <dbReference type="ARBA" id="ARBA00023163"/>
    </source>
</evidence>
<feature type="compositionally biased region" description="Low complexity" evidence="7">
    <location>
        <begin position="346"/>
        <end position="355"/>
    </location>
</feature>
<dbReference type="Gene3D" id="2.60.200.20">
    <property type="match status" value="1"/>
</dbReference>
<dbReference type="SUPFAM" id="SSF46785">
    <property type="entry name" value="Winged helix' DNA-binding domain"/>
    <property type="match status" value="1"/>
</dbReference>
<feature type="compositionally biased region" description="Low complexity" evidence="7">
    <location>
        <begin position="570"/>
        <end position="581"/>
    </location>
</feature>
<feature type="DNA-binding region" description="Fork-head" evidence="6">
    <location>
        <begin position="238"/>
        <end position="333"/>
    </location>
</feature>
<dbReference type="GO" id="GO:0006357">
    <property type="term" value="P:regulation of transcription by RNA polymerase II"/>
    <property type="evidence" value="ECO:0007669"/>
    <property type="project" value="UniProtKB-ARBA"/>
</dbReference>